<evidence type="ECO:0008006" key="3">
    <source>
        <dbReference type="Google" id="ProtNLM"/>
    </source>
</evidence>
<evidence type="ECO:0000313" key="2">
    <source>
        <dbReference type="Proteomes" id="UP001265983"/>
    </source>
</evidence>
<proteinExistence type="predicted"/>
<name>A0ABU3PQ56_9CORY</name>
<gene>
    <name evidence="1" type="ORF">P8T80_11100</name>
</gene>
<dbReference type="Proteomes" id="UP001265983">
    <property type="component" value="Unassembled WGS sequence"/>
</dbReference>
<evidence type="ECO:0000313" key="1">
    <source>
        <dbReference type="EMBL" id="MDT9411906.1"/>
    </source>
</evidence>
<protein>
    <recommendedName>
        <fullName evidence="3">ABC transporter permease</fullName>
    </recommendedName>
</protein>
<reference evidence="1 2" key="1">
    <citation type="submission" date="2023-03" db="EMBL/GenBank/DDBJ databases">
        <title>Whole genome sequence of the first Corynebacterium rouxii strains isolated in Brazil: a recent member of Corynebacterium diphtheriae complex.</title>
        <authorList>
            <person name="Vieira V."/>
            <person name="Ramos J.N."/>
            <person name="Araujo M.R.B."/>
            <person name="Baio P.V."/>
            <person name="Sant'Anna L.O."/>
            <person name="Veras J.F.C."/>
            <person name="Vieira E.M.D."/>
            <person name="Sousa M.A.B."/>
            <person name="Camargo C.H."/>
            <person name="Sacchi C.T."/>
            <person name="Campos K.R."/>
            <person name="Santos M.B.N."/>
            <person name="Bokermann S."/>
            <person name="Alvim L.B."/>
            <person name="Santos L.S."/>
            <person name="Mattos-Guaraldi A.L."/>
        </authorList>
    </citation>
    <scope>NUCLEOTIDE SEQUENCE [LARGE SCALE GENOMIC DNA]</scope>
    <source>
        <strain evidence="1 2">70862</strain>
    </source>
</reference>
<organism evidence="1 2">
    <name type="scientific">Corynebacterium rouxii</name>
    <dbReference type="NCBI Taxonomy" id="2719119"/>
    <lineage>
        <taxon>Bacteria</taxon>
        <taxon>Bacillati</taxon>
        <taxon>Actinomycetota</taxon>
        <taxon>Actinomycetes</taxon>
        <taxon>Mycobacteriales</taxon>
        <taxon>Corynebacteriaceae</taxon>
        <taxon>Corynebacterium</taxon>
    </lineage>
</organism>
<sequence>MCRGAQLGTSSLSCAARGTPLDRPDSLIVPALAIALVGGAWLQRLVRAAIVDAAALPHVRAAHLAGHHSAAVA</sequence>
<accession>A0ABU3PQ56</accession>
<comment type="caution">
    <text evidence="1">The sequence shown here is derived from an EMBL/GenBank/DDBJ whole genome shotgun (WGS) entry which is preliminary data.</text>
</comment>
<dbReference type="EMBL" id="JARUHM010000015">
    <property type="protein sequence ID" value="MDT9411906.1"/>
    <property type="molecule type" value="Genomic_DNA"/>
</dbReference>
<keyword evidence="2" id="KW-1185">Reference proteome</keyword>